<accession>A0A238F526</accession>
<feature type="compositionally biased region" description="Polar residues" evidence="6">
    <location>
        <begin position="643"/>
        <end position="665"/>
    </location>
</feature>
<dbReference type="Gene3D" id="1.10.10.60">
    <property type="entry name" value="Homeodomain-like"/>
    <property type="match status" value="1"/>
</dbReference>
<feature type="compositionally biased region" description="Low complexity" evidence="6">
    <location>
        <begin position="579"/>
        <end position="624"/>
    </location>
</feature>
<feature type="region of interest" description="Disordered" evidence="6">
    <location>
        <begin position="321"/>
        <end position="380"/>
    </location>
</feature>
<feature type="region of interest" description="Disordered" evidence="6">
    <location>
        <begin position="23"/>
        <end position="97"/>
    </location>
</feature>
<evidence type="ECO:0000313" key="9">
    <source>
        <dbReference type="Proteomes" id="UP000198372"/>
    </source>
</evidence>
<dbReference type="STRING" id="269621.A0A238F526"/>
<keyword evidence="2 4" id="KW-0371">Homeobox</keyword>
<evidence type="ECO:0000256" key="5">
    <source>
        <dbReference type="RuleBase" id="RU000682"/>
    </source>
</evidence>
<keyword evidence="9" id="KW-1185">Reference proteome</keyword>
<dbReference type="InterPro" id="IPR001356">
    <property type="entry name" value="HD"/>
</dbReference>
<dbReference type="PANTHER" id="PTHR24324:SF9">
    <property type="entry name" value="HOMEOBOX DOMAIN-CONTAINING PROTEIN"/>
    <property type="match status" value="1"/>
</dbReference>
<dbReference type="InterPro" id="IPR009057">
    <property type="entry name" value="Homeodomain-like_sf"/>
</dbReference>
<feature type="region of interest" description="Disordered" evidence="6">
    <location>
        <begin position="227"/>
        <end position="251"/>
    </location>
</feature>
<dbReference type="SMART" id="SM00389">
    <property type="entry name" value="HOX"/>
    <property type="match status" value="1"/>
</dbReference>
<evidence type="ECO:0000256" key="1">
    <source>
        <dbReference type="ARBA" id="ARBA00023125"/>
    </source>
</evidence>
<feature type="compositionally biased region" description="Low complexity" evidence="6">
    <location>
        <begin position="58"/>
        <end position="82"/>
    </location>
</feature>
<dbReference type="GO" id="GO:0030154">
    <property type="term" value="P:cell differentiation"/>
    <property type="evidence" value="ECO:0007669"/>
    <property type="project" value="TreeGrafter"/>
</dbReference>
<name>A0A238F526_9BASI</name>
<feature type="compositionally biased region" description="Basic residues" evidence="6">
    <location>
        <begin position="195"/>
        <end position="206"/>
    </location>
</feature>
<dbReference type="SUPFAM" id="SSF46689">
    <property type="entry name" value="Homeodomain-like"/>
    <property type="match status" value="1"/>
</dbReference>
<dbReference type="PANTHER" id="PTHR24324">
    <property type="entry name" value="HOMEOBOX PROTEIN HHEX"/>
    <property type="match status" value="1"/>
</dbReference>
<sequence length="753" mass="79669">MSTSKSNYPSVLLPADRAAFAAVVAHSHSPSPSSPSSTTADPTTTTKQEWPPVYAHPSSQSMSQTQSQSQSQSQSQFESQSQAGTMDNPLIPKRRRRTSPDELRILEAEFQANPLPSQAQRAALSARLGMTGRALQVWFQNRRQKEKKDAGTYLGTSGDSSEGSATDQDRDAADLEGLSFAMSSSPSRPSPTVLHHTHTQVKGHHRGGSYLDAKALESLPSSEQIYRRPDADKENQAVPTETSSSSFGAGSARITMSNTANGGLPSVLNNASGSAFHTWHISAANTAPIRHTFTIPAAVSSSVTPPLPVYVVKPTSETHDHFQHRASTTSVIAAKKHVKRRPLGSHAPTARKPSLPHSFNFPSSPDAAAASSSAASKDGRLKAPVLRRTVSNVSINSNTSESFSLQTSECGRASAVWLESQQAQRLDSPTSSTFPASSALTATPTVLRGFKSHDKEVWQLMQSDAPSSPNQSPAPLTRKMMLAHAQAQAQSAANETKTSRHMMLSSEDAPSSDVDVMYDDQPALATAASINARSSRRPNPIRSFSLGGTSTLQTSRAGGEEACAISALERKRQRVLEKSYSAVPAVSAPKSSRRGSSGSRSTTSRSSSAGAPSRSNSNNGPRRANSSDKAHLTAARKMMRIDTGSSTNDVKASISPRETLSSPQESLDENDHDDGSSSMGDLSYTSTCTNLTTSSIGTPKLEAGGYFPLGGVAGKGAATKSSIVKKDCSNEMVDQERECAELLLGLGGGGIFC</sequence>
<dbReference type="PROSITE" id="PS50071">
    <property type="entry name" value="HOMEOBOX_2"/>
    <property type="match status" value="1"/>
</dbReference>
<organism evidence="8 9">
    <name type="scientific">Microbotryum intermedium</name>
    <dbReference type="NCBI Taxonomy" id="269621"/>
    <lineage>
        <taxon>Eukaryota</taxon>
        <taxon>Fungi</taxon>
        <taxon>Dikarya</taxon>
        <taxon>Basidiomycota</taxon>
        <taxon>Pucciniomycotina</taxon>
        <taxon>Microbotryomycetes</taxon>
        <taxon>Microbotryales</taxon>
        <taxon>Microbotryaceae</taxon>
        <taxon>Microbotryum</taxon>
    </lineage>
</organism>
<feature type="DNA-binding region" description="Homeobox" evidence="4">
    <location>
        <begin position="95"/>
        <end position="150"/>
    </location>
</feature>
<feature type="compositionally biased region" description="Low complexity" evidence="6">
    <location>
        <begin position="23"/>
        <end position="46"/>
    </location>
</feature>
<dbReference type="EMBL" id="FMSP01000001">
    <property type="protein sequence ID" value="SCV66963.1"/>
    <property type="molecule type" value="Genomic_DNA"/>
</dbReference>
<feature type="region of interest" description="Disordered" evidence="6">
    <location>
        <begin position="579"/>
        <end position="682"/>
    </location>
</feature>
<dbReference type="PROSITE" id="PS00027">
    <property type="entry name" value="HOMEOBOX_1"/>
    <property type="match status" value="1"/>
</dbReference>
<evidence type="ECO:0000256" key="2">
    <source>
        <dbReference type="ARBA" id="ARBA00023155"/>
    </source>
</evidence>
<evidence type="ECO:0000313" key="8">
    <source>
        <dbReference type="EMBL" id="SCV66963.1"/>
    </source>
</evidence>
<dbReference type="GO" id="GO:0005634">
    <property type="term" value="C:nucleus"/>
    <property type="evidence" value="ECO:0007669"/>
    <property type="project" value="UniProtKB-SubCell"/>
</dbReference>
<feature type="region of interest" description="Disordered" evidence="6">
    <location>
        <begin position="529"/>
        <end position="559"/>
    </location>
</feature>
<dbReference type="InterPro" id="IPR051000">
    <property type="entry name" value="Homeobox_DNA-bind_prot"/>
</dbReference>
<gene>
    <name evidence="8" type="ORF">BQ2448_5609</name>
</gene>
<dbReference type="GO" id="GO:0000978">
    <property type="term" value="F:RNA polymerase II cis-regulatory region sequence-specific DNA binding"/>
    <property type="evidence" value="ECO:0007669"/>
    <property type="project" value="TreeGrafter"/>
</dbReference>
<proteinExistence type="predicted"/>
<keyword evidence="1 4" id="KW-0238">DNA-binding</keyword>
<comment type="subcellular location">
    <subcellularLocation>
        <location evidence="4 5">Nucleus</location>
    </subcellularLocation>
</comment>
<reference evidence="9" key="1">
    <citation type="submission" date="2016-09" db="EMBL/GenBank/DDBJ databases">
        <authorList>
            <person name="Jeantristanb JTB J.-T."/>
            <person name="Ricardo R."/>
        </authorList>
    </citation>
    <scope>NUCLEOTIDE SEQUENCE [LARGE SCALE GENOMIC DNA]</scope>
</reference>
<dbReference type="AlphaFoldDB" id="A0A238F526"/>
<feature type="compositionally biased region" description="Basic residues" evidence="6">
    <location>
        <begin position="334"/>
        <end position="343"/>
    </location>
</feature>
<dbReference type="CDD" id="cd00086">
    <property type="entry name" value="homeodomain"/>
    <property type="match status" value="1"/>
</dbReference>
<keyword evidence="3 4" id="KW-0539">Nucleus</keyword>
<dbReference type="Pfam" id="PF00046">
    <property type="entry name" value="Homeodomain"/>
    <property type="match status" value="1"/>
</dbReference>
<evidence type="ECO:0000259" key="7">
    <source>
        <dbReference type="PROSITE" id="PS50071"/>
    </source>
</evidence>
<feature type="domain" description="Homeobox" evidence="7">
    <location>
        <begin position="93"/>
        <end position="149"/>
    </location>
</feature>
<feature type="compositionally biased region" description="Polar residues" evidence="6">
    <location>
        <begin position="154"/>
        <end position="166"/>
    </location>
</feature>
<dbReference type="InterPro" id="IPR017970">
    <property type="entry name" value="Homeobox_CS"/>
</dbReference>
<feature type="compositionally biased region" description="Polar residues" evidence="6">
    <location>
        <begin position="546"/>
        <end position="556"/>
    </location>
</feature>
<feature type="compositionally biased region" description="Polar residues" evidence="6">
    <location>
        <begin position="237"/>
        <end position="251"/>
    </location>
</feature>
<evidence type="ECO:0000256" key="4">
    <source>
        <dbReference type="PROSITE-ProRule" id="PRU00108"/>
    </source>
</evidence>
<dbReference type="GO" id="GO:0000981">
    <property type="term" value="F:DNA-binding transcription factor activity, RNA polymerase II-specific"/>
    <property type="evidence" value="ECO:0007669"/>
    <property type="project" value="InterPro"/>
</dbReference>
<feature type="compositionally biased region" description="Low complexity" evidence="6">
    <location>
        <begin position="362"/>
        <end position="376"/>
    </location>
</feature>
<evidence type="ECO:0000256" key="3">
    <source>
        <dbReference type="ARBA" id="ARBA00023242"/>
    </source>
</evidence>
<dbReference type="Proteomes" id="UP000198372">
    <property type="component" value="Unassembled WGS sequence"/>
</dbReference>
<protein>
    <submittedName>
        <fullName evidence="8">BQ2448_5609 protein</fullName>
    </submittedName>
</protein>
<evidence type="ECO:0000256" key="6">
    <source>
        <dbReference type="SAM" id="MobiDB-lite"/>
    </source>
</evidence>
<feature type="region of interest" description="Disordered" evidence="6">
    <location>
        <begin position="143"/>
        <end position="206"/>
    </location>
</feature>
<dbReference type="OrthoDB" id="6159439at2759"/>